<dbReference type="PANTHER" id="PTHR30329">
    <property type="entry name" value="STATOR ELEMENT OF FLAGELLAR MOTOR COMPLEX"/>
    <property type="match status" value="1"/>
</dbReference>
<feature type="domain" description="OmpA-like" evidence="10">
    <location>
        <begin position="132"/>
        <end position="254"/>
    </location>
</feature>
<protein>
    <submittedName>
        <fullName evidence="11">Chemotaxis protein MotB</fullName>
    </submittedName>
</protein>
<dbReference type="Pfam" id="PF00691">
    <property type="entry name" value="OmpA"/>
    <property type="match status" value="1"/>
</dbReference>
<dbReference type="Proteomes" id="UP001519272">
    <property type="component" value="Unassembled WGS sequence"/>
</dbReference>
<evidence type="ECO:0000256" key="7">
    <source>
        <dbReference type="PROSITE-ProRule" id="PRU00473"/>
    </source>
</evidence>
<comment type="similarity">
    <text evidence="2">Belongs to the MotB family.</text>
</comment>
<proteinExistence type="inferred from homology"/>
<evidence type="ECO:0000313" key="12">
    <source>
        <dbReference type="Proteomes" id="UP001519272"/>
    </source>
</evidence>
<name>A0ABS4FYF8_9BACL</name>
<dbReference type="Pfam" id="PF13677">
    <property type="entry name" value="MotB_plug"/>
    <property type="match status" value="1"/>
</dbReference>
<sequence length="265" mass="29408">MSKNKRHEEHEEHADESWLLPYSDLMTLLLAMFIVLYGMSNVNAQKFQQMSEAFNSVLSGGSGLLESNAMISNDKKSMGGATIIDEAAQAAKKKRAALQRQEEENLSALKEQLDEYIANNGLSNDLETKLNQSQLMITISDKALFASGDAELKPNARSLAKSISKMLEKFPDYEILITGHTDNIPINTQKFQDNWDLSSARALNFTRVLLLNPLLSPKLVTAIGSGEYRPIATNDTAAGRAQNRRVEVSIIRKYQDTTDTISVNP</sequence>
<dbReference type="SUPFAM" id="SSF103088">
    <property type="entry name" value="OmpA-like"/>
    <property type="match status" value="1"/>
</dbReference>
<keyword evidence="3" id="KW-1003">Cell membrane</keyword>
<gene>
    <name evidence="11" type="ORF">J2Z32_004288</name>
</gene>
<feature type="coiled-coil region" evidence="8">
    <location>
        <begin position="84"/>
        <end position="119"/>
    </location>
</feature>
<evidence type="ECO:0000256" key="4">
    <source>
        <dbReference type="ARBA" id="ARBA00022692"/>
    </source>
</evidence>
<keyword evidence="8" id="KW-0175">Coiled coil</keyword>
<evidence type="ECO:0000256" key="8">
    <source>
        <dbReference type="SAM" id="Coils"/>
    </source>
</evidence>
<feature type="transmembrane region" description="Helical" evidence="9">
    <location>
        <begin position="20"/>
        <end position="40"/>
    </location>
</feature>
<evidence type="ECO:0000256" key="1">
    <source>
        <dbReference type="ARBA" id="ARBA00004162"/>
    </source>
</evidence>
<dbReference type="RefSeq" id="WP_210091189.1">
    <property type="nucleotide sequence ID" value="NZ_JAGGKG010000029.1"/>
</dbReference>
<accession>A0ABS4FYF8</accession>
<dbReference type="InterPro" id="IPR050330">
    <property type="entry name" value="Bact_OuterMem_StrucFunc"/>
</dbReference>
<evidence type="ECO:0000256" key="9">
    <source>
        <dbReference type="SAM" id="Phobius"/>
    </source>
</evidence>
<dbReference type="InterPro" id="IPR006665">
    <property type="entry name" value="OmpA-like"/>
</dbReference>
<keyword evidence="12" id="KW-1185">Reference proteome</keyword>
<keyword evidence="5 9" id="KW-1133">Transmembrane helix</keyword>
<dbReference type="InterPro" id="IPR025713">
    <property type="entry name" value="MotB-like_N_dom"/>
</dbReference>
<evidence type="ECO:0000256" key="6">
    <source>
        <dbReference type="ARBA" id="ARBA00023136"/>
    </source>
</evidence>
<evidence type="ECO:0000256" key="3">
    <source>
        <dbReference type="ARBA" id="ARBA00022475"/>
    </source>
</evidence>
<dbReference type="EMBL" id="JAGGKG010000029">
    <property type="protein sequence ID" value="MBP1907611.1"/>
    <property type="molecule type" value="Genomic_DNA"/>
</dbReference>
<comment type="subcellular location">
    <subcellularLocation>
        <location evidence="1">Cell membrane</location>
        <topology evidence="1">Single-pass membrane protein</topology>
    </subcellularLocation>
</comment>
<evidence type="ECO:0000313" key="11">
    <source>
        <dbReference type="EMBL" id="MBP1907611.1"/>
    </source>
</evidence>
<keyword evidence="4 9" id="KW-0812">Transmembrane</keyword>
<keyword evidence="6 7" id="KW-0472">Membrane</keyword>
<comment type="caution">
    <text evidence="11">The sequence shown here is derived from an EMBL/GenBank/DDBJ whole genome shotgun (WGS) entry which is preliminary data.</text>
</comment>
<dbReference type="InterPro" id="IPR036737">
    <property type="entry name" value="OmpA-like_sf"/>
</dbReference>
<dbReference type="PANTHER" id="PTHR30329:SF21">
    <property type="entry name" value="LIPOPROTEIN YIAD-RELATED"/>
    <property type="match status" value="1"/>
</dbReference>
<evidence type="ECO:0000256" key="5">
    <source>
        <dbReference type="ARBA" id="ARBA00022989"/>
    </source>
</evidence>
<dbReference type="PROSITE" id="PS51123">
    <property type="entry name" value="OMPA_2"/>
    <property type="match status" value="1"/>
</dbReference>
<evidence type="ECO:0000259" key="10">
    <source>
        <dbReference type="PROSITE" id="PS51123"/>
    </source>
</evidence>
<reference evidence="11 12" key="1">
    <citation type="submission" date="2021-03" db="EMBL/GenBank/DDBJ databases">
        <title>Genomic Encyclopedia of Type Strains, Phase IV (KMG-IV): sequencing the most valuable type-strain genomes for metagenomic binning, comparative biology and taxonomic classification.</title>
        <authorList>
            <person name="Goeker M."/>
        </authorList>
    </citation>
    <scope>NUCLEOTIDE SEQUENCE [LARGE SCALE GENOMIC DNA]</scope>
    <source>
        <strain evidence="11 12">DSM 14349</strain>
    </source>
</reference>
<evidence type="ECO:0000256" key="2">
    <source>
        <dbReference type="ARBA" id="ARBA00008914"/>
    </source>
</evidence>
<dbReference type="CDD" id="cd07185">
    <property type="entry name" value="OmpA_C-like"/>
    <property type="match status" value="1"/>
</dbReference>
<dbReference type="Gene3D" id="3.30.1330.60">
    <property type="entry name" value="OmpA-like domain"/>
    <property type="match status" value="1"/>
</dbReference>
<organism evidence="11 12">
    <name type="scientific">Paenibacillus turicensis</name>
    <dbReference type="NCBI Taxonomy" id="160487"/>
    <lineage>
        <taxon>Bacteria</taxon>
        <taxon>Bacillati</taxon>
        <taxon>Bacillota</taxon>
        <taxon>Bacilli</taxon>
        <taxon>Bacillales</taxon>
        <taxon>Paenibacillaceae</taxon>
        <taxon>Paenibacillus</taxon>
    </lineage>
</organism>